<dbReference type="PROSITE" id="PS50882">
    <property type="entry name" value="YTH"/>
    <property type="match status" value="1"/>
</dbReference>
<organism evidence="9">
    <name type="scientific">Solanum lycopersicum</name>
    <name type="common">Tomato</name>
    <name type="synonym">Lycopersicon esculentum</name>
    <dbReference type="NCBI Taxonomy" id="4081"/>
    <lineage>
        <taxon>Eukaryota</taxon>
        <taxon>Viridiplantae</taxon>
        <taxon>Streptophyta</taxon>
        <taxon>Embryophyta</taxon>
        <taxon>Tracheophyta</taxon>
        <taxon>Spermatophyta</taxon>
        <taxon>Magnoliopsida</taxon>
        <taxon>eudicotyledons</taxon>
        <taxon>Gunneridae</taxon>
        <taxon>Pentapetalae</taxon>
        <taxon>asterids</taxon>
        <taxon>lamiids</taxon>
        <taxon>Solanales</taxon>
        <taxon>Solanaceae</taxon>
        <taxon>Solanoideae</taxon>
        <taxon>Solaneae</taxon>
        <taxon>Solanum</taxon>
        <taxon>Solanum subgen. Lycopersicon</taxon>
    </lineage>
</organism>
<dbReference type="SUPFAM" id="SSF56204">
    <property type="entry name" value="Hect, E3 ligase catalytic domain"/>
    <property type="match status" value="1"/>
</dbReference>
<dbReference type="PaxDb" id="4081-Solyc09g059770.1.1"/>
<evidence type="ECO:0000313" key="10">
    <source>
        <dbReference type="Proteomes" id="UP000004994"/>
    </source>
</evidence>
<dbReference type="InterPro" id="IPR007275">
    <property type="entry name" value="YTH_domain"/>
</dbReference>
<dbReference type="eggNOG" id="KOG0940">
    <property type="taxonomic scope" value="Eukaryota"/>
</dbReference>
<comment type="caution">
    <text evidence="6">Lacks conserved residue(s) required for the propagation of feature annotation.</text>
</comment>
<dbReference type="Gramene" id="Solyc09g059770.1.1">
    <property type="protein sequence ID" value="Solyc09g059770.1.1"/>
    <property type="gene ID" value="Solyc09g059770.1"/>
</dbReference>
<evidence type="ECO:0000256" key="6">
    <source>
        <dbReference type="PROSITE-ProRule" id="PRU00104"/>
    </source>
</evidence>
<dbReference type="Gene3D" id="3.30.2160.10">
    <property type="entry name" value="Hect, E3 ligase catalytic domain"/>
    <property type="match status" value="1"/>
</dbReference>
<protein>
    <recommendedName>
        <fullName evidence="3">HECT-type E3 ubiquitin transferase</fullName>
        <ecNumber evidence="3">2.3.2.26</ecNumber>
    </recommendedName>
</protein>
<feature type="domain" description="HECT" evidence="7">
    <location>
        <begin position="1"/>
        <end position="112"/>
    </location>
</feature>
<dbReference type="GO" id="GO:0061630">
    <property type="term" value="F:ubiquitin protein ligase activity"/>
    <property type="evidence" value="ECO:0007669"/>
    <property type="project" value="UniProtKB-EC"/>
</dbReference>
<keyword evidence="4" id="KW-0808">Transferase</keyword>
<evidence type="ECO:0000256" key="2">
    <source>
        <dbReference type="ARBA" id="ARBA00004906"/>
    </source>
</evidence>
<dbReference type="PROSITE" id="PS50237">
    <property type="entry name" value="HECT"/>
    <property type="match status" value="1"/>
</dbReference>
<evidence type="ECO:0000256" key="1">
    <source>
        <dbReference type="ARBA" id="ARBA00000885"/>
    </source>
</evidence>
<comment type="catalytic activity">
    <reaction evidence="1">
        <text>S-ubiquitinyl-[E2 ubiquitin-conjugating enzyme]-L-cysteine + [acceptor protein]-L-lysine = [E2 ubiquitin-conjugating enzyme]-L-cysteine + N(6)-ubiquitinyl-[acceptor protein]-L-lysine.</text>
        <dbReference type="EC" id="2.3.2.26"/>
    </reaction>
</comment>
<evidence type="ECO:0000313" key="9">
    <source>
        <dbReference type="EnsemblPlants" id="Solyc09g059770.1.1"/>
    </source>
</evidence>
<feature type="domain" description="YTH" evidence="8">
    <location>
        <begin position="14"/>
        <end position="112"/>
    </location>
</feature>
<dbReference type="HOGENOM" id="CLU_2150316_0_0_1"/>
<dbReference type="OMA" id="NDWRIQY"/>
<dbReference type="SMR" id="K4CTR1"/>
<proteinExistence type="predicted"/>
<dbReference type="InterPro" id="IPR035983">
    <property type="entry name" value="Hect_E3_ubiquitin_ligase"/>
</dbReference>
<dbReference type="Pfam" id="PF00632">
    <property type="entry name" value="HECT"/>
    <property type="match status" value="1"/>
</dbReference>
<comment type="pathway">
    <text evidence="2">Protein modification; protein ubiquitination.</text>
</comment>
<dbReference type="Proteomes" id="UP000004994">
    <property type="component" value="Chromosome 9"/>
</dbReference>
<sequence length="112" mass="12907">MGSRRTIELCPNGKDILVKSKNRKHYVNLHIQHYFVMSIALQLARFSQGFSDVTTSSIKTFLFRSLYVEDLDKMLDGSGTDISVEDWKIVDGMSAEKKKTLLFFWTSIRDLP</sequence>
<accession>K4CTR1</accession>
<evidence type="ECO:0000256" key="5">
    <source>
        <dbReference type="ARBA" id="ARBA00022786"/>
    </source>
</evidence>
<dbReference type="EC" id="2.3.2.26" evidence="3"/>
<dbReference type="InParanoid" id="K4CTR1"/>
<dbReference type="GO" id="GO:0003723">
    <property type="term" value="F:RNA binding"/>
    <property type="evidence" value="ECO:0007669"/>
    <property type="project" value="InterPro"/>
</dbReference>
<dbReference type="PANTHER" id="PTHR11254">
    <property type="entry name" value="HECT DOMAIN UBIQUITIN-PROTEIN LIGASE"/>
    <property type="match status" value="1"/>
</dbReference>
<dbReference type="EnsemblPlants" id="Solyc09g059770.1.1">
    <property type="protein sequence ID" value="Solyc09g059770.1.1"/>
    <property type="gene ID" value="Solyc09g059770.1"/>
</dbReference>
<reference evidence="9" key="2">
    <citation type="submission" date="2013-04" db="UniProtKB">
        <authorList>
            <consortium name="EnsemblPlants"/>
        </authorList>
    </citation>
    <scope>IDENTIFICATION</scope>
    <source>
        <strain evidence="9">cv. Heinz 1706</strain>
    </source>
</reference>
<dbReference type="InterPro" id="IPR000569">
    <property type="entry name" value="HECT_dom"/>
</dbReference>
<keyword evidence="10" id="KW-1185">Reference proteome</keyword>
<reference evidence="9" key="1">
    <citation type="journal article" date="2012" name="Nature">
        <title>The tomato genome sequence provides insights into fleshy fruit evolution.</title>
        <authorList>
            <consortium name="Tomato Genome Consortium"/>
        </authorList>
    </citation>
    <scope>NUCLEOTIDE SEQUENCE [LARGE SCALE GENOMIC DNA]</scope>
    <source>
        <strain evidence="9">cv. Heinz 1706</strain>
    </source>
</reference>
<dbReference type="AlphaFoldDB" id="K4CTR1"/>
<dbReference type="Gene3D" id="3.90.1750.10">
    <property type="entry name" value="Hect, E3 ligase catalytic domains"/>
    <property type="match status" value="1"/>
</dbReference>
<dbReference type="PhylomeDB" id="K4CTR1"/>
<evidence type="ECO:0000256" key="4">
    <source>
        <dbReference type="ARBA" id="ARBA00022679"/>
    </source>
</evidence>
<evidence type="ECO:0000259" key="7">
    <source>
        <dbReference type="PROSITE" id="PS50237"/>
    </source>
</evidence>
<dbReference type="STRING" id="4081.K4CTR1"/>
<keyword evidence="5 6" id="KW-0833">Ubl conjugation pathway</keyword>
<dbReference type="PANTHER" id="PTHR11254:SF430">
    <property type="entry name" value="E3 UBIQUITIN-PROTEIN LIGASE UPL5-LIKE"/>
    <property type="match status" value="1"/>
</dbReference>
<dbReference type="InterPro" id="IPR050409">
    <property type="entry name" value="E3_ubiq-protein_ligase"/>
</dbReference>
<evidence type="ECO:0000256" key="3">
    <source>
        <dbReference type="ARBA" id="ARBA00012485"/>
    </source>
</evidence>
<name>K4CTR1_SOLLC</name>
<evidence type="ECO:0000259" key="8">
    <source>
        <dbReference type="PROSITE" id="PS50882"/>
    </source>
</evidence>